<comment type="caution">
    <text evidence="2">The sequence shown here is derived from an EMBL/GenBank/DDBJ whole genome shotgun (WGS) entry which is preliminary data.</text>
</comment>
<dbReference type="RefSeq" id="WP_260103966.1">
    <property type="nucleotide sequence ID" value="NZ_JALXSQ010000009.1"/>
</dbReference>
<keyword evidence="3" id="KW-1185">Reference proteome</keyword>
<reference evidence="2 3" key="1">
    <citation type="submission" date="2022-04" db="EMBL/GenBank/DDBJ databases">
        <title>Human microbiome associated bacterial genomes.</title>
        <authorList>
            <person name="Sandstrom S."/>
            <person name="Salamzade R."/>
            <person name="Kalan L.R."/>
        </authorList>
    </citation>
    <scope>NUCLEOTIDE SEQUENCE [LARGE SCALE GENOMIC DNA]</scope>
    <source>
        <strain evidence="3">p3-SID1799</strain>
    </source>
</reference>
<dbReference type="SUPFAM" id="SSF142433">
    <property type="entry name" value="CinA-like"/>
    <property type="match status" value="1"/>
</dbReference>
<dbReference type="InterPro" id="IPR036653">
    <property type="entry name" value="CinA-like_C"/>
</dbReference>
<organism evidence="2 3">
    <name type="scientific">Pseudoclavibacter albus</name>
    <dbReference type="NCBI Taxonomy" id="272241"/>
    <lineage>
        <taxon>Bacteria</taxon>
        <taxon>Bacillati</taxon>
        <taxon>Actinomycetota</taxon>
        <taxon>Actinomycetes</taxon>
        <taxon>Micrococcales</taxon>
        <taxon>Microbacteriaceae</taxon>
        <taxon>Pseudoclavibacter</taxon>
    </lineage>
</organism>
<dbReference type="Proteomes" id="UP001525379">
    <property type="component" value="Unassembled WGS sequence"/>
</dbReference>
<dbReference type="NCBIfam" id="TIGR00199">
    <property type="entry name" value="PncC_domain"/>
    <property type="match status" value="1"/>
</dbReference>
<dbReference type="InterPro" id="IPR008136">
    <property type="entry name" value="CinA_C"/>
</dbReference>
<evidence type="ECO:0000313" key="3">
    <source>
        <dbReference type="Proteomes" id="UP001525379"/>
    </source>
</evidence>
<dbReference type="Pfam" id="PF02464">
    <property type="entry name" value="CinA"/>
    <property type="match status" value="1"/>
</dbReference>
<sequence>MPDIDVHEVGGLLIQRGRTLAVAESLTGGLLAGALCSVPGISAVFRGGVVAYQTPLKHMLLDVDSDLLASSGAVNPEVARQMAEGVRHRLAMTAPADIGLATTGVAGPYPQDGHPVGTVFVGIASATGSHALRLNLSDAIIADDPVATRQQIRDASVAAALQVLFEHLVRCESKRPHLGVP</sequence>
<gene>
    <name evidence="2" type="ORF">M3D15_03760</name>
</gene>
<evidence type="ECO:0000259" key="1">
    <source>
        <dbReference type="Pfam" id="PF02464"/>
    </source>
</evidence>
<dbReference type="EMBL" id="JALXSQ010000009">
    <property type="protein sequence ID" value="MCT2042453.1"/>
    <property type="molecule type" value="Genomic_DNA"/>
</dbReference>
<name>A0ABT2HVV9_9MICO</name>
<protein>
    <submittedName>
        <fullName evidence="2">CinA family protein</fullName>
    </submittedName>
</protein>
<evidence type="ECO:0000313" key="2">
    <source>
        <dbReference type="EMBL" id="MCT2042453.1"/>
    </source>
</evidence>
<proteinExistence type="predicted"/>
<accession>A0ABT2HVV9</accession>
<feature type="domain" description="CinA C-terminal" evidence="1">
    <location>
        <begin position="8"/>
        <end position="166"/>
    </location>
</feature>
<dbReference type="Gene3D" id="3.90.950.20">
    <property type="entry name" value="CinA-like"/>
    <property type="match status" value="1"/>
</dbReference>